<name>A0ABP8HVS4_9GAMM</name>
<evidence type="ECO:0000313" key="3">
    <source>
        <dbReference type="Proteomes" id="UP001501294"/>
    </source>
</evidence>
<proteinExistence type="predicted"/>
<dbReference type="EMBL" id="BAABFU010000001">
    <property type="protein sequence ID" value="GAA4345492.1"/>
    <property type="molecule type" value="Genomic_DNA"/>
</dbReference>
<sequence>MTTDTIIINKEPVELFKILKFEGIVGSGGEAKMIISEGLVKVNGAVETQKRKKIVSGDTIEFMDELYKITLGE</sequence>
<evidence type="ECO:0008006" key="4">
    <source>
        <dbReference type="Google" id="ProtNLM"/>
    </source>
</evidence>
<dbReference type="SUPFAM" id="SSF55174">
    <property type="entry name" value="Alpha-L RNA-binding motif"/>
    <property type="match status" value="1"/>
</dbReference>
<reference evidence="3" key="1">
    <citation type="journal article" date="2019" name="Int. J. Syst. Evol. Microbiol.">
        <title>The Global Catalogue of Microorganisms (GCM) 10K type strain sequencing project: providing services to taxonomists for standard genome sequencing and annotation.</title>
        <authorList>
            <consortium name="The Broad Institute Genomics Platform"/>
            <consortium name="The Broad Institute Genome Sequencing Center for Infectious Disease"/>
            <person name="Wu L."/>
            <person name="Ma J."/>
        </authorList>
    </citation>
    <scope>NUCLEOTIDE SEQUENCE [LARGE SCALE GENOMIC DNA]</scope>
    <source>
        <strain evidence="3">JCM 17727</strain>
    </source>
</reference>
<dbReference type="InterPro" id="IPR036986">
    <property type="entry name" value="S4_RNA-bd_sf"/>
</dbReference>
<dbReference type="Proteomes" id="UP001501294">
    <property type="component" value="Unassembled WGS sequence"/>
</dbReference>
<accession>A0ABP8HVS4</accession>
<comment type="caution">
    <text evidence="2">The sequence shown here is derived from an EMBL/GenBank/DDBJ whole genome shotgun (WGS) entry which is preliminary data.</text>
</comment>
<keyword evidence="1" id="KW-0694">RNA-binding</keyword>
<dbReference type="PROSITE" id="PS50889">
    <property type="entry name" value="S4"/>
    <property type="match status" value="1"/>
</dbReference>
<evidence type="ECO:0000256" key="1">
    <source>
        <dbReference type="PROSITE-ProRule" id="PRU00182"/>
    </source>
</evidence>
<dbReference type="Gene3D" id="3.10.290.10">
    <property type="entry name" value="RNA-binding S4 domain"/>
    <property type="match status" value="1"/>
</dbReference>
<gene>
    <name evidence="2" type="ORF">GCM10023150_05870</name>
</gene>
<organism evidence="2 3">
    <name type="scientific">Kangiella taiwanensis</name>
    <dbReference type="NCBI Taxonomy" id="1079179"/>
    <lineage>
        <taxon>Bacteria</taxon>
        <taxon>Pseudomonadati</taxon>
        <taxon>Pseudomonadota</taxon>
        <taxon>Gammaproteobacteria</taxon>
        <taxon>Kangiellales</taxon>
        <taxon>Kangiellaceae</taxon>
        <taxon>Kangiella</taxon>
    </lineage>
</organism>
<keyword evidence="3" id="KW-1185">Reference proteome</keyword>
<protein>
    <recommendedName>
        <fullName evidence="4">RNA-binding protein</fullName>
    </recommendedName>
</protein>
<dbReference type="RefSeq" id="WP_223577088.1">
    <property type="nucleotide sequence ID" value="NZ_BAABFU010000001.1"/>
</dbReference>
<evidence type="ECO:0000313" key="2">
    <source>
        <dbReference type="EMBL" id="GAA4345492.1"/>
    </source>
</evidence>
<dbReference type="CDD" id="cd00165">
    <property type="entry name" value="S4"/>
    <property type="match status" value="1"/>
</dbReference>
<dbReference type="Pfam" id="PF13275">
    <property type="entry name" value="S4_2"/>
    <property type="match status" value="1"/>
</dbReference>